<evidence type="ECO:0000259" key="4">
    <source>
        <dbReference type="PROSITE" id="PS50106"/>
    </source>
</evidence>
<sequence>MKIIKYLMLIALFINISYAKKVDDSIVKIYTVFKTPSYDTPWNSSIQSASGSGVVIEGNRILTNAHVVANSTFLEVKRNGDTKRYRAKVEFVSHQVDLAVIKLVDEKFFDGVEALKIGKRPVKEQKVSVYGFPLGGNTLSITTGIVSRIEHISYVHSGEIFLGVQVDAAINSGNSGGPAITDGKIVGVVMQGMRNAQNVGYLISVDIINKFLEDIKDGKLDGFADLGLSTMSMENPTIREYYKMDKDTTGILITQIAEVSKAYDKLKEGDILLEIDGHKVENDGKVEFEKGAFTYYSYYFDKKQIGESIPMTILRDGKKVKVLVELNNVTNKNLLVPSFQYDKMPRYYILGGYVFSPLTRNLLYGKKYSLLRLKLAQQEWATKDKREIVVLLKVLATDLNRGDHNYSLFKIDKINNREFKDFKEFVDIIKKSKDKFIVLEGAKGAKIVIDNIKAKAIEKEILDRYNIKDSERL</sequence>
<dbReference type="SUPFAM" id="SSF50494">
    <property type="entry name" value="Trypsin-like serine proteases"/>
    <property type="match status" value="1"/>
</dbReference>
<dbReference type="GO" id="GO:0004252">
    <property type="term" value="F:serine-type endopeptidase activity"/>
    <property type="evidence" value="ECO:0007669"/>
    <property type="project" value="InterPro"/>
</dbReference>
<evidence type="ECO:0000313" key="5">
    <source>
        <dbReference type="EMBL" id="SHO81129.1"/>
    </source>
</evidence>
<feature type="domain" description="PDZ" evidence="4">
    <location>
        <begin position="209"/>
        <end position="282"/>
    </location>
</feature>
<dbReference type="GO" id="GO:0006508">
    <property type="term" value="P:proteolysis"/>
    <property type="evidence" value="ECO:0007669"/>
    <property type="project" value="UniProtKB-KW"/>
</dbReference>
<dbReference type="Pfam" id="PF13365">
    <property type="entry name" value="Trypsin_2"/>
    <property type="match status" value="1"/>
</dbReference>
<dbReference type="PANTHER" id="PTHR45980">
    <property type="match status" value="1"/>
</dbReference>
<evidence type="ECO:0000256" key="3">
    <source>
        <dbReference type="ARBA" id="ARBA00022825"/>
    </source>
</evidence>
<dbReference type="InterPro" id="IPR046449">
    <property type="entry name" value="DEGP_PDZ_sf"/>
</dbReference>
<dbReference type="Pfam" id="PF17815">
    <property type="entry name" value="PDZ_3"/>
    <property type="match status" value="1"/>
</dbReference>
<name>A0A1W1EJS5_9ZZZZ</name>
<dbReference type="InterPro" id="IPR009003">
    <property type="entry name" value="Peptidase_S1_PA"/>
</dbReference>
<dbReference type="Gene3D" id="2.30.42.10">
    <property type="match status" value="1"/>
</dbReference>
<organism evidence="5">
    <name type="scientific">hydrothermal vent metagenome</name>
    <dbReference type="NCBI Taxonomy" id="652676"/>
    <lineage>
        <taxon>unclassified sequences</taxon>
        <taxon>metagenomes</taxon>
        <taxon>ecological metagenomes</taxon>
    </lineage>
</organism>
<proteinExistence type="predicted"/>
<dbReference type="InterPro" id="IPR036034">
    <property type="entry name" value="PDZ_sf"/>
</dbReference>
<dbReference type="PANTHER" id="PTHR45980:SF9">
    <property type="entry name" value="PROTEASE DO-LIKE 10, MITOCHONDRIAL-RELATED"/>
    <property type="match status" value="1"/>
</dbReference>
<dbReference type="AlphaFoldDB" id="A0A1W1EJS5"/>
<dbReference type="InterPro" id="IPR041517">
    <property type="entry name" value="DEGP_PDZ"/>
</dbReference>
<dbReference type="Gene3D" id="2.40.10.10">
    <property type="entry name" value="Trypsin-like serine proteases"/>
    <property type="match status" value="2"/>
</dbReference>
<dbReference type="EMBL" id="FRYL01000030">
    <property type="protein sequence ID" value="SHO81129.1"/>
    <property type="molecule type" value="Genomic_DNA"/>
</dbReference>
<dbReference type="SUPFAM" id="SSF50156">
    <property type="entry name" value="PDZ domain-like"/>
    <property type="match status" value="1"/>
</dbReference>
<keyword evidence="2" id="KW-0378">Hydrolase</keyword>
<dbReference type="PROSITE" id="PS50106">
    <property type="entry name" value="PDZ"/>
    <property type="match status" value="1"/>
</dbReference>
<evidence type="ECO:0000256" key="1">
    <source>
        <dbReference type="ARBA" id="ARBA00022670"/>
    </source>
</evidence>
<accession>A0A1W1EJS5</accession>
<keyword evidence="3" id="KW-0720">Serine protease</keyword>
<dbReference type="InterPro" id="IPR043504">
    <property type="entry name" value="Peptidase_S1_PA_chymotrypsin"/>
</dbReference>
<reference evidence="5" key="1">
    <citation type="submission" date="2016-10" db="EMBL/GenBank/DDBJ databases">
        <authorList>
            <person name="de Groot N.N."/>
        </authorList>
    </citation>
    <scope>NUCLEOTIDE SEQUENCE</scope>
</reference>
<gene>
    <name evidence="5" type="ORF">MNB_SV-15-611</name>
</gene>
<dbReference type="InterPro" id="IPR001478">
    <property type="entry name" value="PDZ"/>
</dbReference>
<dbReference type="Gene3D" id="3.20.190.20">
    <property type="match status" value="1"/>
</dbReference>
<keyword evidence="1 5" id="KW-0645">Protease</keyword>
<protein>
    <submittedName>
        <fullName evidence="5">Serine protease identified by sequence similarity putative ORF located using Blastx/Glimmer</fullName>
    </submittedName>
</protein>
<dbReference type="PRINTS" id="PR00834">
    <property type="entry name" value="PROTEASES2C"/>
</dbReference>
<evidence type="ECO:0000256" key="2">
    <source>
        <dbReference type="ARBA" id="ARBA00022801"/>
    </source>
</evidence>
<dbReference type="InterPro" id="IPR001940">
    <property type="entry name" value="Peptidase_S1C"/>
</dbReference>